<proteinExistence type="predicted"/>
<reference evidence="1 2" key="1">
    <citation type="submission" date="2022-06" db="EMBL/GenBank/DDBJ databases">
        <title>Isolation of gut microbiota from human fecal samples.</title>
        <authorList>
            <person name="Pamer E.G."/>
            <person name="Barat B."/>
            <person name="Waligurski E."/>
            <person name="Medina S."/>
            <person name="Paddock L."/>
            <person name="Mostad J."/>
        </authorList>
    </citation>
    <scope>NUCLEOTIDE SEQUENCE [LARGE SCALE GENOMIC DNA]</scope>
    <source>
        <strain evidence="1 2">DFI.9.73</strain>
    </source>
</reference>
<accession>A0ABT1S254</accession>
<dbReference type="EMBL" id="JANFZH010000034">
    <property type="protein sequence ID" value="MCQ4840994.1"/>
    <property type="molecule type" value="Genomic_DNA"/>
</dbReference>
<evidence type="ECO:0000313" key="1">
    <source>
        <dbReference type="EMBL" id="MCQ4840994.1"/>
    </source>
</evidence>
<dbReference type="Proteomes" id="UP001524473">
    <property type="component" value="Unassembled WGS sequence"/>
</dbReference>
<keyword evidence="2" id="KW-1185">Reference proteome</keyword>
<organism evidence="1 2">
    <name type="scientific">Neglectibacter timonensis</name>
    <dbReference type="NCBI Taxonomy" id="1776382"/>
    <lineage>
        <taxon>Bacteria</taxon>
        <taxon>Bacillati</taxon>
        <taxon>Bacillota</taxon>
        <taxon>Clostridia</taxon>
        <taxon>Eubacteriales</taxon>
        <taxon>Oscillospiraceae</taxon>
        <taxon>Neglectibacter</taxon>
    </lineage>
</organism>
<gene>
    <name evidence="1" type="ORF">NE695_13850</name>
</gene>
<sequence length="77" mass="8739">MSYNKRKALSGVALKQVNKKVAKRRPFSLLQIDAYFPFEFGDESVLIFTALVFLSDEKCPLFAGLTTLLPAEDDRIR</sequence>
<evidence type="ECO:0000313" key="2">
    <source>
        <dbReference type="Proteomes" id="UP001524473"/>
    </source>
</evidence>
<protein>
    <submittedName>
        <fullName evidence="1">Uncharacterized protein</fullName>
    </submittedName>
</protein>
<dbReference type="RefSeq" id="WP_256192188.1">
    <property type="nucleotide sequence ID" value="NZ_JANFZG010000034.1"/>
</dbReference>
<comment type="caution">
    <text evidence="1">The sequence shown here is derived from an EMBL/GenBank/DDBJ whole genome shotgun (WGS) entry which is preliminary data.</text>
</comment>
<name>A0ABT1S254_9FIRM</name>